<name>A0ABT5KM22_9BURK</name>
<keyword evidence="2 4" id="KW-0479">Metal-binding</keyword>
<evidence type="ECO:0000256" key="3">
    <source>
        <dbReference type="ARBA" id="ARBA00023004"/>
    </source>
</evidence>
<evidence type="ECO:0000259" key="6">
    <source>
        <dbReference type="PROSITE" id="PS51007"/>
    </source>
</evidence>
<dbReference type="RefSeq" id="WP_273595083.1">
    <property type="nucleotide sequence ID" value="NZ_JAQQXS010000002.1"/>
</dbReference>
<protein>
    <submittedName>
        <fullName evidence="7">C-type cytochrome</fullName>
    </submittedName>
</protein>
<keyword evidence="3 4" id="KW-0408">Iron</keyword>
<dbReference type="Pfam" id="PF13442">
    <property type="entry name" value="Cytochrome_CBB3"/>
    <property type="match status" value="1"/>
</dbReference>
<proteinExistence type="predicted"/>
<accession>A0ABT5KM22</accession>
<dbReference type="PANTHER" id="PTHR40942:SF4">
    <property type="entry name" value="CYTOCHROME C5"/>
    <property type="match status" value="1"/>
</dbReference>
<gene>
    <name evidence="7" type="ORF">PRZ01_01985</name>
</gene>
<evidence type="ECO:0000256" key="2">
    <source>
        <dbReference type="ARBA" id="ARBA00022723"/>
    </source>
</evidence>
<dbReference type="PROSITE" id="PS51007">
    <property type="entry name" value="CYTC"/>
    <property type="match status" value="1"/>
</dbReference>
<evidence type="ECO:0000256" key="1">
    <source>
        <dbReference type="ARBA" id="ARBA00022617"/>
    </source>
</evidence>
<dbReference type="Gene3D" id="1.10.760.10">
    <property type="entry name" value="Cytochrome c-like domain"/>
    <property type="match status" value="1"/>
</dbReference>
<evidence type="ECO:0000313" key="8">
    <source>
        <dbReference type="Proteomes" id="UP001219862"/>
    </source>
</evidence>
<dbReference type="SUPFAM" id="SSF46626">
    <property type="entry name" value="Cytochrome c"/>
    <property type="match status" value="1"/>
</dbReference>
<dbReference type="EMBL" id="JAQQXS010000002">
    <property type="protein sequence ID" value="MDC8783958.1"/>
    <property type="molecule type" value="Genomic_DNA"/>
</dbReference>
<organism evidence="7 8">
    <name type="scientific">Roseateles koreensis</name>
    <dbReference type="NCBI Taxonomy" id="2987526"/>
    <lineage>
        <taxon>Bacteria</taxon>
        <taxon>Pseudomonadati</taxon>
        <taxon>Pseudomonadota</taxon>
        <taxon>Betaproteobacteria</taxon>
        <taxon>Burkholderiales</taxon>
        <taxon>Sphaerotilaceae</taxon>
        <taxon>Roseateles</taxon>
    </lineage>
</organism>
<feature type="domain" description="Cytochrome c" evidence="6">
    <location>
        <begin position="42"/>
        <end position="119"/>
    </location>
</feature>
<feature type="chain" id="PRO_5045328514" evidence="5">
    <location>
        <begin position="31"/>
        <end position="140"/>
    </location>
</feature>
<reference evidence="7 8" key="1">
    <citation type="submission" date="2022-10" db="EMBL/GenBank/DDBJ databases">
        <title>paucibacter sp. hw8 Genome sequencing.</title>
        <authorList>
            <person name="Park S."/>
        </authorList>
    </citation>
    <scope>NUCLEOTIDE SEQUENCE [LARGE SCALE GENOMIC DNA]</scope>
    <source>
        <strain evidence="8">hw8</strain>
    </source>
</reference>
<sequence length="140" mass="14409">MKFQRLAGFGELAAAVVAVAAAMSASLAGAAPEGYLPKASLAPSARQLRLFNTNCVQCHLRVGVGAPLAGHADDWKARAAQGEDVMLKHTVEGLRGMPPLGYCSACDEADFRALIRLMAATASNAETEAPAQAGSKKGAQ</sequence>
<dbReference type="InterPro" id="IPR036909">
    <property type="entry name" value="Cyt_c-like_dom_sf"/>
</dbReference>
<comment type="caution">
    <text evidence="7">The sequence shown here is derived from an EMBL/GenBank/DDBJ whole genome shotgun (WGS) entry which is preliminary data.</text>
</comment>
<evidence type="ECO:0000256" key="5">
    <source>
        <dbReference type="SAM" id="SignalP"/>
    </source>
</evidence>
<keyword evidence="8" id="KW-1185">Reference proteome</keyword>
<feature type="signal peptide" evidence="5">
    <location>
        <begin position="1"/>
        <end position="30"/>
    </location>
</feature>
<dbReference type="PANTHER" id="PTHR40942">
    <property type="match status" value="1"/>
</dbReference>
<dbReference type="Proteomes" id="UP001219862">
    <property type="component" value="Unassembled WGS sequence"/>
</dbReference>
<dbReference type="InterPro" id="IPR009056">
    <property type="entry name" value="Cyt_c-like_dom"/>
</dbReference>
<keyword evidence="5" id="KW-0732">Signal</keyword>
<evidence type="ECO:0000313" key="7">
    <source>
        <dbReference type="EMBL" id="MDC8783958.1"/>
    </source>
</evidence>
<keyword evidence="1 4" id="KW-0349">Heme</keyword>
<evidence type="ECO:0000256" key="4">
    <source>
        <dbReference type="PROSITE-ProRule" id="PRU00433"/>
    </source>
</evidence>